<dbReference type="CDD" id="cd07477">
    <property type="entry name" value="Peptidases_S8_Subtilisin_subset"/>
    <property type="match status" value="1"/>
</dbReference>
<dbReference type="InterPro" id="IPR031325">
    <property type="entry name" value="RHS_repeat"/>
</dbReference>
<dbReference type="PROSITE" id="PS00138">
    <property type="entry name" value="SUBTILASE_SER"/>
    <property type="match status" value="1"/>
</dbReference>
<feature type="region of interest" description="Disordered" evidence="6">
    <location>
        <begin position="214"/>
        <end position="264"/>
    </location>
</feature>
<dbReference type="InterPro" id="IPR050131">
    <property type="entry name" value="Peptidase_S8_subtilisin-like"/>
</dbReference>
<feature type="non-terminal residue" evidence="8">
    <location>
        <position position="1356"/>
    </location>
</feature>
<dbReference type="RefSeq" id="WP_160647844.1">
    <property type="nucleotide sequence ID" value="NZ_SIJB01000053.1"/>
</dbReference>
<evidence type="ECO:0000259" key="7">
    <source>
        <dbReference type="Pfam" id="PF00082"/>
    </source>
</evidence>
<dbReference type="EMBL" id="SIJB01000053">
    <property type="protein sequence ID" value="NBI31023.1"/>
    <property type="molecule type" value="Genomic_DNA"/>
</dbReference>
<dbReference type="GO" id="GO:0004252">
    <property type="term" value="F:serine-type endopeptidase activity"/>
    <property type="evidence" value="ECO:0007669"/>
    <property type="project" value="InterPro"/>
</dbReference>
<keyword evidence="4" id="KW-0720">Serine protease</keyword>
<sequence length="1356" mass="155070">HGTHVAGTIAALNNNEGVVGVAPKGNLYAVKVLNEDGNGSYAQVIEGIQWAMDNKIDIISMSFGAEIYSQALHEIIKEAVDQGILVIAAAGNGGEGEQTIVYPALFPEVISVGSVDETLVRADYSSTGLALDLVAPGTSILSTLEDEEYGEMSGTSMAVPHVTGAAALIWGSDKKLTANEVKNKLYETATSLGEAHEYGFGLTNVAGALELVEDSEQVDTDQPSEQESENEETIEEEGIEEELESEETEEVPEVIDPGNENGLSQETAFSFDVNEKLTGEMGDTGYIWYKTELVAGQSYQFESDNNIELVLTTEESENIPSFTLNYIPAKTEIYYLKISGIAGNSFYLNTIVPNIDSQGIPPKERKELPQLEGDLLLIAAYFDPDFFDQLNKEEKSELFHLETELINEKIAALNEEDYKTLEELLPVAITQYQYHTNPEAYMKELQKDQPEQSDVNPLQDSEKLLSKTAVVDYTFTEFNNEYTYDIKSNQFVDPLYRTANRSATDIYLPGKNGFDIVLTRQYNSLDSKIMQPEANRSSNYANEIDPEDVKNGFIATGWSLNLPYLEMDLDINGKIVHDINYLGEDSSDEDVYVNNYIFDEDEPSMKFVFTVENGSSYEFRLTDINGSPKMELVNHPYVNEVSLEVRANGFRQHFNFENGPDQYNDNMLGFDIETFTLGVGNTLYDFDDQGRIIQKYSHINNMIVDYEYVNNDIIITDTLGRIITIYRNDDLVISRIKAMDSTGNTIQEVNYDTSYRSQNITYKYSSDSNIIDRNVSFWRLNAVKDESHNVLESYDYYTVDSTTLADFNLLLEPYTHYTRDDDGRRIRDEDDYDDPNTYLEKWISDDDSTFFEVFDIYDKQIDKYAEIPYLLLKNITFNNGTQLKFNYDQYNPRWFDYDGINEMGMAVEERNSTRLFLDRYALQHMSYLAVNRIDFNYEDAVNPSSMNYIEYENLHRDHGWNFKEYWKNEKSKIPRLRSSSRFGDRQTIKETTSSGKETYYHYVNNGSTFLLNYTWINDSKESEFQFVEDGQTYLSQSSVVTEYSYLRDATKPRSIYQYTDEIPSYWERVEEDGYNDALLIKNEQFPLINSLDTINKLVSRYEYDSYGKVVQEVDPLGNVTTYEYDDANFHQLSNVTLYSADGLTTYQKELFYDDYMPDFTTETYTYQDPFSSSNKLDVFKTDVQYINELLTSLDIYASGDQFGTEKIVTEKDFTYTDDAKLKTETTKVTLEEGQSPTSLTIQYDYNTDGTIKEIIYPDTSEVEYDYDYLDRIKTYRQVPFGGDIRTTTVDYVNDERKVTVNTPDGEQIESFYTPFGLNVKQVRNVNGISKVINEIESSDGIITDATKPYGNSELGT</sequence>
<keyword evidence="9" id="KW-1185">Reference proteome</keyword>
<evidence type="ECO:0000256" key="5">
    <source>
        <dbReference type="PROSITE-ProRule" id="PRU01240"/>
    </source>
</evidence>
<dbReference type="InterPro" id="IPR023828">
    <property type="entry name" value="Peptidase_S8_Ser-AS"/>
</dbReference>
<dbReference type="Gene3D" id="3.40.50.200">
    <property type="entry name" value="Peptidase S8/S53 domain"/>
    <property type="match status" value="1"/>
</dbReference>
<evidence type="ECO:0000256" key="6">
    <source>
        <dbReference type="SAM" id="MobiDB-lite"/>
    </source>
</evidence>
<organism evidence="8 9">
    <name type="scientific">Chengkuizengella marina</name>
    <dbReference type="NCBI Taxonomy" id="2507566"/>
    <lineage>
        <taxon>Bacteria</taxon>
        <taxon>Bacillati</taxon>
        <taxon>Bacillota</taxon>
        <taxon>Bacilli</taxon>
        <taxon>Bacillales</taxon>
        <taxon>Paenibacillaceae</taxon>
        <taxon>Chengkuizengella</taxon>
    </lineage>
</organism>
<gene>
    <name evidence="8" type="ORF">ERL59_18915</name>
</gene>
<protein>
    <recommendedName>
        <fullName evidence="7">Peptidase S8/S53 domain-containing protein</fullName>
    </recommendedName>
</protein>
<evidence type="ECO:0000256" key="1">
    <source>
        <dbReference type="ARBA" id="ARBA00011073"/>
    </source>
</evidence>
<dbReference type="SUPFAM" id="SSF52743">
    <property type="entry name" value="Subtilisin-like"/>
    <property type="match status" value="1"/>
</dbReference>
<comment type="caution">
    <text evidence="5">Lacks conserved residue(s) required for the propagation of feature annotation.</text>
</comment>
<evidence type="ECO:0000256" key="3">
    <source>
        <dbReference type="ARBA" id="ARBA00022801"/>
    </source>
</evidence>
<evidence type="ECO:0000313" key="8">
    <source>
        <dbReference type="EMBL" id="NBI31023.1"/>
    </source>
</evidence>
<name>A0A6N9Q8P9_9BACL</name>
<evidence type="ECO:0000313" key="9">
    <source>
        <dbReference type="Proteomes" id="UP000448943"/>
    </source>
</evidence>
<feature type="non-terminal residue" evidence="8">
    <location>
        <position position="1"/>
    </location>
</feature>
<dbReference type="PANTHER" id="PTHR43806:SF11">
    <property type="entry name" value="CEREVISIN-RELATED"/>
    <property type="match status" value="1"/>
</dbReference>
<keyword evidence="2" id="KW-0645">Protease</keyword>
<evidence type="ECO:0000256" key="4">
    <source>
        <dbReference type="ARBA" id="ARBA00022825"/>
    </source>
</evidence>
<feature type="domain" description="Peptidase S8/S53" evidence="7">
    <location>
        <begin position="1"/>
        <end position="201"/>
    </location>
</feature>
<comment type="caution">
    <text evidence="8">The sequence shown here is derived from an EMBL/GenBank/DDBJ whole genome shotgun (WGS) entry which is preliminary data.</text>
</comment>
<dbReference type="OrthoDB" id="41445at2"/>
<dbReference type="PANTHER" id="PTHR43806">
    <property type="entry name" value="PEPTIDASE S8"/>
    <property type="match status" value="1"/>
</dbReference>
<dbReference type="InterPro" id="IPR000209">
    <property type="entry name" value="Peptidase_S8/S53_dom"/>
</dbReference>
<keyword evidence="3" id="KW-0378">Hydrolase</keyword>
<dbReference type="PROSITE" id="PS51892">
    <property type="entry name" value="SUBTILASE"/>
    <property type="match status" value="1"/>
</dbReference>
<dbReference type="Gene3D" id="2.180.10.10">
    <property type="entry name" value="RHS repeat-associated core"/>
    <property type="match status" value="1"/>
</dbReference>
<dbReference type="PROSITE" id="PS00137">
    <property type="entry name" value="SUBTILASE_HIS"/>
    <property type="match status" value="1"/>
</dbReference>
<dbReference type="GO" id="GO:0006508">
    <property type="term" value="P:proteolysis"/>
    <property type="evidence" value="ECO:0007669"/>
    <property type="project" value="UniProtKB-KW"/>
</dbReference>
<dbReference type="Proteomes" id="UP000448943">
    <property type="component" value="Unassembled WGS sequence"/>
</dbReference>
<dbReference type="Pfam" id="PF00082">
    <property type="entry name" value="Peptidase_S8"/>
    <property type="match status" value="1"/>
</dbReference>
<dbReference type="InterPro" id="IPR022398">
    <property type="entry name" value="Peptidase_S8_His-AS"/>
</dbReference>
<accession>A0A6N9Q8P9</accession>
<feature type="compositionally biased region" description="Acidic residues" evidence="6">
    <location>
        <begin position="214"/>
        <end position="253"/>
    </location>
</feature>
<reference evidence="8 9" key="1">
    <citation type="submission" date="2019-01" db="EMBL/GenBank/DDBJ databases">
        <title>Chengkuizengella sp. nov., isolated from deep-sea sediment of East Pacific Ocean.</title>
        <authorList>
            <person name="Yang J."/>
            <person name="Lai Q."/>
            <person name="Shao Z."/>
        </authorList>
    </citation>
    <scope>NUCLEOTIDE SEQUENCE [LARGE SCALE GENOMIC DNA]</scope>
    <source>
        <strain evidence="8 9">YPA3-1-1</strain>
    </source>
</reference>
<evidence type="ECO:0000256" key="2">
    <source>
        <dbReference type="ARBA" id="ARBA00022670"/>
    </source>
</evidence>
<dbReference type="InterPro" id="IPR036852">
    <property type="entry name" value="Peptidase_S8/S53_dom_sf"/>
</dbReference>
<comment type="similarity">
    <text evidence="1 5">Belongs to the peptidase S8 family.</text>
</comment>
<dbReference type="Pfam" id="PF05593">
    <property type="entry name" value="RHS_repeat"/>
    <property type="match status" value="1"/>
</dbReference>
<dbReference type="InterPro" id="IPR034202">
    <property type="entry name" value="Subtilisin_Carlsberg-like"/>
</dbReference>
<proteinExistence type="inferred from homology"/>